<dbReference type="InterPro" id="IPR002516">
    <property type="entry name" value="Glyco_trans_11"/>
</dbReference>
<evidence type="ECO:0000256" key="2">
    <source>
        <dbReference type="ARBA" id="ARBA00022679"/>
    </source>
</evidence>
<dbReference type="GO" id="GO:0005975">
    <property type="term" value="P:carbohydrate metabolic process"/>
    <property type="evidence" value="ECO:0007669"/>
    <property type="project" value="InterPro"/>
</dbReference>
<keyword evidence="2 3" id="KW-0808">Transferase</keyword>
<dbReference type="AlphaFoldDB" id="A0A1I0YF23"/>
<organism evidence="3 4">
    <name type="scientific">Selenomonas ruminantium</name>
    <dbReference type="NCBI Taxonomy" id="971"/>
    <lineage>
        <taxon>Bacteria</taxon>
        <taxon>Bacillati</taxon>
        <taxon>Bacillota</taxon>
        <taxon>Negativicutes</taxon>
        <taxon>Selenomonadales</taxon>
        <taxon>Selenomonadaceae</taxon>
        <taxon>Selenomonas</taxon>
    </lineage>
</organism>
<dbReference type="Proteomes" id="UP000183843">
    <property type="component" value="Unassembled WGS sequence"/>
</dbReference>
<proteinExistence type="predicted"/>
<dbReference type="RefSeq" id="WP_074817045.1">
    <property type="nucleotide sequence ID" value="NZ_FOJX01000013.1"/>
</dbReference>
<dbReference type="Pfam" id="PF01531">
    <property type="entry name" value="Glyco_transf_11"/>
    <property type="match status" value="1"/>
</dbReference>
<dbReference type="GO" id="GO:0008107">
    <property type="term" value="F:galactoside 2-alpha-L-fucosyltransferase activity"/>
    <property type="evidence" value="ECO:0007669"/>
    <property type="project" value="InterPro"/>
</dbReference>
<dbReference type="PANTHER" id="PTHR11927:SF9">
    <property type="entry name" value="L-FUCOSYLTRANSFERASE"/>
    <property type="match status" value="1"/>
</dbReference>
<dbReference type="PANTHER" id="PTHR11927">
    <property type="entry name" value="GALACTOSIDE 2-L-FUCOSYLTRANSFERASE"/>
    <property type="match status" value="1"/>
</dbReference>
<reference evidence="3 4" key="1">
    <citation type="submission" date="2016-10" db="EMBL/GenBank/DDBJ databases">
        <authorList>
            <person name="de Groot N.N."/>
        </authorList>
    </citation>
    <scope>NUCLEOTIDE SEQUENCE [LARGE SCALE GENOMIC DNA]</scope>
    <source>
        <strain evidence="3 4">L14</strain>
    </source>
</reference>
<evidence type="ECO:0000256" key="1">
    <source>
        <dbReference type="ARBA" id="ARBA00022676"/>
    </source>
</evidence>
<evidence type="ECO:0000313" key="4">
    <source>
        <dbReference type="Proteomes" id="UP000183843"/>
    </source>
</evidence>
<gene>
    <name evidence="3" type="ORF">SAMN05216587_1139</name>
</gene>
<dbReference type="GO" id="GO:0016020">
    <property type="term" value="C:membrane"/>
    <property type="evidence" value="ECO:0007669"/>
    <property type="project" value="InterPro"/>
</dbReference>
<name>A0A1I0YF23_SELRU</name>
<protein>
    <submittedName>
        <fullName evidence="3">Glycosyl transferase family 11</fullName>
    </submittedName>
</protein>
<accession>A0A1I0YF23</accession>
<keyword evidence="1" id="KW-0328">Glycosyltransferase</keyword>
<dbReference type="Gene3D" id="3.40.50.11350">
    <property type="match status" value="1"/>
</dbReference>
<dbReference type="CDD" id="cd11301">
    <property type="entry name" value="Fut1_Fut2_like"/>
    <property type="match status" value="1"/>
</dbReference>
<evidence type="ECO:0000313" key="3">
    <source>
        <dbReference type="EMBL" id="SFB11995.1"/>
    </source>
</evidence>
<dbReference type="EMBL" id="FOJX01000013">
    <property type="protein sequence ID" value="SFB11995.1"/>
    <property type="molecule type" value="Genomic_DNA"/>
</dbReference>
<sequence>MQDICSLGREARIVLMNGGLGNQMCQYFFLRWLEIKTGKECLASDYEFCIDNPAHNGYELERLFHIKVNRLSEKIPPDIWQNMMKKYLHDKIGICQQLLDMGYPVTMLTEYDDFVFNGNLIYMNGYMPLLELARGFLYFNGYWIHDKYFQDIKDYLLKEICFPPLVGDKNLKMSVLMKSTNSVCVHIRRGDFITANITLPNEIYKKAVGLLEQRESSMVYFVFSDDIPWCKENRHALGLSGKEVIFVEGNKGEHAYMDMQLMTMCKHRIVSNSSFSYLAAVLREDRDGMIVNLFPSRTIS</sequence>